<feature type="domain" description="Translocation and assembly module TamB C-terminal" evidence="7">
    <location>
        <begin position="1163"/>
        <end position="1582"/>
    </location>
</feature>
<evidence type="ECO:0000256" key="6">
    <source>
        <dbReference type="SAM" id="Phobius"/>
    </source>
</evidence>
<evidence type="ECO:0000313" key="8">
    <source>
        <dbReference type="EMBL" id="RKH48297.1"/>
    </source>
</evidence>
<keyword evidence="3 6" id="KW-1133">Transmembrane helix</keyword>
<evidence type="ECO:0000256" key="4">
    <source>
        <dbReference type="ARBA" id="ARBA00023136"/>
    </source>
</evidence>
<evidence type="ECO:0000256" key="2">
    <source>
        <dbReference type="ARBA" id="ARBA00022692"/>
    </source>
</evidence>
<feature type="region of interest" description="Disordered" evidence="5">
    <location>
        <begin position="1262"/>
        <end position="1339"/>
    </location>
</feature>
<feature type="transmembrane region" description="Helical" evidence="6">
    <location>
        <begin position="21"/>
        <end position="44"/>
    </location>
</feature>
<evidence type="ECO:0000256" key="5">
    <source>
        <dbReference type="SAM" id="MobiDB-lite"/>
    </source>
</evidence>
<protein>
    <submittedName>
        <fullName evidence="8">Translocation/assembly module TamB</fullName>
    </submittedName>
</protein>
<comment type="subcellular location">
    <subcellularLocation>
        <location evidence="1">Membrane</location>
        <topology evidence="1">Single-pass membrane protein</topology>
    </subcellularLocation>
</comment>
<proteinExistence type="predicted"/>
<organism evidence="8 9">
    <name type="scientific">Corallococcus sicarius</name>
    <dbReference type="NCBI Taxonomy" id="2316726"/>
    <lineage>
        <taxon>Bacteria</taxon>
        <taxon>Pseudomonadati</taxon>
        <taxon>Myxococcota</taxon>
        <taxon>Myxococcia</taxon>
        <taxon>Myxococcales</taxon>
        <taxon>Cystobacterineae</taxon>
        <taxon>Myxococcaceae</taxon>
        <taxon>Corallococcus</taxon>
    </lineage>
</organism>
<dbReference type="GO" id="GO:0005886">
    <property type="term" value="C:plasma membrane"/>
    <property type="evidence" value="ECO:0007669"/>
    <property type="project" value="InterPro"/>
</dbReference>
<comment type="caution">
    <text evidence="8">The sequence shown here is derived from an EMBL/GenBank/DDBJ whole genome shotgun (WGS) entry which is preliminary data.</text>
</comment>
<evidence type="ECO:0000256" key="3">
    <source>
        <dbReference type="ARBA" id="ARBA00022989"/>
    </source>
</evidence>
<keyword evidence="4 6" id="KW-0472">Membrane</keyword>
<dbReference type="InterPro" id="IPR007452">
    <property type="entry name" value="TamB_C"/>
</dbReference>
<keyword evidence="2 6" id="KW-0812">Transmembrane</keyword>
<accession>A0A3A8NV93</accession>
<dbReference type="PANTHER" id="PTHR36985:SF1">
    <property type="entry name" value="TRANSLOCATION AND ASSEMBLY MODULE SUBUNIT TAMB"/>
    <property type="match status" value="1"/>
</dbReference>
<name>A0A3A8NV93_9BACT</name>
<dbReference type="GO" id="GO:0009306">
    <property type="term" value="P:protein secretion"/>
    <property type="evidence" value="ECO:0007669"/>
    <property type="project" value="InterPro"/>
</dbReference>
<dbReference type="Pfam" id="PF04357">
    <property type="entry name" value="TamB"/>
    <property type="match status" value="1"/>
</dbReference>
<gene>
    <name evidence="8" type="ORF">D7X12_00655</name>
</gene>
<reference evidence="9" key="1">
    <citation type="submission" date="2018-09" db="EMBL/GenBank/DDBJ databases">
        <authorList>
            <person name="Livingstone P.G."/>
            <person name="Whitworth D.E."/>
        </authorList>
    </citation>
    <scope>NUCLEOTIDE SEQUENCE [LARGE SCALE GENOMIC DNA]</scope>
    <source>
        <strain evidence="9">CA040B</strain>
    </source>
</reference>
<sequence>MRGPYLHWRGVLTRRARWGRRVLWGLLGLIGLVVLLVVGALVYATSGAGSARIARFGVDLANKQLAGRLELGGFNLDLDGAVLTGIKIYTPEGDLAAEIARVEARLRLSPLLGQEVDLTKVRIETPRLYLVQDERGLNLMRALAPREPKPEEPPTEGQSQLRINLKDFVLSHGYVDFQQELPDGGERQVRLEELGAQGEGHYVLATQDFAANLEATGGLTRPLTGPVRIALKGSGQELARTVDVQLGLAGVEADLGAKQTGETAASVELRRLFVPPDPVKAFVPAYPLVVPLEAKGTASLDGDLARAKLGASAGKATLDVEGDANLKTLRTKETTVKARGVNLAELMEDGIPTNIAADLVAHGGGDSVETLDGDVFLTVSPSEYRGQSVGPIELKASAKDGRYQVGNLRVMMPGAAFIASGEGTAKTLDARGSLSAGDLQLLSQALDKLLPGGTVPPLSGSGSLELQVQGPPSTPGVKVDGNFVTLGYGDIAIKDLSLKASVPDVTRPLTTDATVLVSELKTGGRTFRDLSVALTTAANRELTASVRVEGDAQLALGVEGTVDADNEGLAMRGFTLSWPEATWTLQQPTHLTFGGGRIALSPPLQLASGPQTLKVAAVKDGERVDARIDLGAFDLSKLPRIAVPESLGLGGTLSGHVAAKGRMARPDADVDLTWADGRARGYEGLGLALKATYVRDRVNGTLSAGLNAARVNSEFDVPVQGVLRRRNEPLSLTVNLEKFDVAEVLKLAGQAPGPTGQMTGTLVVKGSGKDPRLDLKLNGSDLRYPGRPEALFAQAFGFDFRANSQEDDATLEARLDVKKGLGPQAYVSLKTPFTLASVIAKPPTPAQVMQAPLHLEALVAELPLTLLQGMEGVDKPNGTVTLKADVTGNALEPLGRVELLARAVTVNGVPPLNGSALALAGDKDVKVTLDVQRPNGPLATLEARILAPLAALQDREVVSRVPFRLKGRVGPVPLSEIPGMVQPGQGNRGPQGVLSMELAARGTPEAPEIEMSAGMQHLGVAQTALGQARLDYAYSNAKSLFDAMLTAPGGGSLVLGGTLGLDLSLPAFQAAQGPAKKVDRAPVELMLRARAFDPSFLSGISPYVRTLGGIMQADASLGGTVGAPTFKGDLAWKDGKLGLMGYGEYFDIQLALNASQERIDLKQLTAKSGGGSLELTASANRQGTSGEFILEGKGRTKNLPIVVEDQLMALLSMNLTMKGSLTDRLVNINDLSIPEAHVELPEAKRKDLQPLERPVDVVMVRNGVPVDKRKKPKQQAPTQVATGGDPRKEPDAAPGTRGNPPPEPGEPGTAVGGAGGPTSQAEAEAQEEDGEDEGPPQRQFWVNINAPRNLWVRGSDLNMQLGLSEGFRVEYANEARMFGEVMVLLGRVDVLGRRFDVQRDSQVRFTGPVLTPYINVTAEHRNDNAAVTVFVTVRGQGKEVTLKTSSEPSLPESEIYTLLATGRRTLERGSGASMNAGAQAASVVGSFVANEARKAIAAKLPLDVLSIEAGDSGIAGTKLEVGTYVTDKIYVGYTGRVGANLQKGENANAVRFQYLFSPRWSLEGQYGDARSGGLDLIWSKEY</sequence>
<dbReference type="Proteomes" id="UP000273405">
    <property type="component" value="Unassembled WGS sequence"/>
</dbReference>
<feature type="compositionally biased region" description="Acidic residues" evidence="5">
    <location>
        <begin position="1324"/>
        <end position="1334"/>
    </location>
</feature>
<dbReference type="OrthoDB" id="5475865at2"/>
<evidence type="ECO:0000256" key="1">
    <source>
        <dbReference type="ARBA" id="ARBA00004167"/>
    </source>
</evidence>
<evidence type="ECO:0000313" key="9">
    <source>
        <dbReference type="Proteomes" id="UP000273405"/>
    </source>
</evidence>
<dbReference type="PANTHER" id="PTHR36985">
    <property type="entry name" value="TRANSLOCATION AND ASSEMBLY MODULE SUBUNIT TAMB"/>
    <property type="match status" value="1"/>
</dbReference>
<dbReference type="EMBL" id="RAWG01000002">
    <property type="protein sequence ID" value="RKH48297.1"/>
    <property type="molecule type" value="Genomic_DNA"/>
</dbReference>
<evidence type="ECO:0000259" key="7">
    <source>
        <dbReference type="Pfam" id="PF04357"/>
    </source>
</evidence>
<keyword evidence="9" id="KW-1185">Reference proteome</keyword>